<keyword evidence="12 16" id="KW-0675">Receptor</keyword>
<dbReference type="CDD" id="cd15083">
    <property type="entry name" value="7tmA_Melanopsin-like"/>
    <property type="match status" value="1"/>
</dbReference>
<dbReference type="GO" id="GO:0007602">
    <property type="term" value="P:phototransduction"/>
    <property type="evidence" value="ECO:0007669"/>
    <property type="project" value="UniProtKB-KW"/>
</dbReference>
<comment type="similarity">
    <text evidence="16">Belongs to the G-protein coupled receptor 1 family. Opsin subfamily.</text>
</comment>
<dbReference type="Pfam" id="PF00001">
    <property type="entry name" value="7tm_1"/>
    <property type="match status" value="1"/>
</dbReference>
<feature type="transmembrane region" description="Helical" evidence="16">
    <location>
        <begin position="154"/>
        <end position="175"/>
    </location>
</feature>
<dbReference type="PRINTS" id="PR00238">
    <property type="entry name" value="OPSIN"/>
</dbReference>
<dbReference type="InterPro" id="IPR002962">
    <property type="entry name" value="Peropsin"/>
</dbReference>
<keyword evidence="13" id="KW-0325">Glycoprotein</keyword>
<dbReference type="PRINTS" id="PR00237">
    <property type="entry name" value="GPCRRHODOPSN"/>
</dbReference>
<dbReference type="GO" id="GO:0004930">
    <property type="term" value="F:G protein-coupled receptor activity"/>
    <property type="evidence" value="ECO:0007669"/>
    <property type="project" value="UniProtKB-KW"/>
</dbReference>
<keyword evidence="11" id="KW-1015">Disulfide bond</keyword>
<dbReference type="PROSITE" id="PS50262">
    <property type="entry name" value="G_PROTEIN_RECEP_F1_2"/>
    <property type="match status" value="1"/>
</dbReference>
<dbReference type="InterPro" id="IPR017452">
    <property type="entry name" value="GPCR_Rhodpsn_7TM"/>
</dbReference>
<keyword evidence="5 16" id="KW-0681">Retinal protein</keyword>
<evidence type="ECO:0000256" key="12">
    <source>
        <dbReference type="ARBA" id="ARBA00023170"/>
    </source>
</evidence>
<accession>R4S0M6</accession>
<dbReference type="InterPro" id="IPR000276">
    <property type="entry name" value="GPCR_Rhodpsn"/>
</dbReference>
<dbReference type="FunFam" id="1.20.1070.10:FF:000044">
    <property type="entry name" value="Opsin, ultraviolet-sensitive"/>
    <property type="match status" value="1"/>
</dbReference>
<keyword evidence="7 16" id="KW-0157">Chromophore</keyword>
<feature type="transmembrane region" description="Helical" evidence="16">
    <location>
        <begin position="308"/>
        <end position="328"/>
    </location>
</feature>
<evidence type="ECO:0000256" key="6">
    <source>
        <dbReference type="ARBA" id="ARBA00022989"/>
    </source>
</evidence>
<evidence type="ECO:0000256" key="11">
    <source>
        <dbReference type="ARBA" id="ARBA00023157"/>
    </source>
</evidence>
<keyword evidence="8 16" id="KW-0297">G-protein coupled receptor</keyword>
<dbReference type="GO" id="GO:0007601">
    <property type="term" value="P:visual perception"/>
    <property type="evidence" value="ECO:0007669"/>
    <property type="project" value="InterPro"/>
</dbReference>
<dbReference type="EMBL" id="KC810972">
    <property type="protein sequence ID" value="AGL94565.1"/>
    <property type="molecule type" value="mRNA"/>
</dbReference>
<keyword evidence="2 16" id="KW-0600">Photoreceptor protein</keyword>
<protein>
    <submittedName>
        <fullName evidence="18">Rhabdomeric opsin 4</fullName>
    </submittedName>
</protein>
<evidence type="ECO:0000256" key="2">
    <source>
        <dbReference type="ARBA" id="ARBA00022543"/>
    </source>
</evidence>
<keyword evidence="3 16" id="KW-0716">Sensory transduction</keyword>
<evidence type="ECO:0000256" key="7">
    <source>
        <dbReference type="ARBA" id="ARBA00022991"/>
    </source>
</evidence>
<reference evidence="18" key="1">
    <citation type="journal article" date="2013" name="Integr. Comp. Biol.">
        <title>Expression dynamics and protein localization of rhabdomeric opsins in Platynereis larvae.</title>
        <authorList>
            <person name="Randel N."/>
            <person name="Bezares-Calderon L.A."/>
            <person name="Guhmann M."/>
            <person name="Shahidi R."/>
            <person name="Jekely G."/>
        </authorList>
    </citation>
    <scope>NUCLEOTIDE SEQUENCE</scope>
</reference>
<organism evidence="18">
    <name type="scientific">Platynereis dumerilii</name>
    <name type="common">Dumeril's clam worm</name>
    <dbReference type="NCBI Taxonomy" id="6359"/>
    <lineage>
        <taxon>Eukaryota</taxon>
        <taxon>Metazoa</taxon>
        <taxon>Spiralia</taxon>
        <taxon>Lophotrochozoa</taxon>
        <taxon>Annelida</taxon>
        <taxon>Polychaeta</taxon>
        <taxon>Errantia</taxon>
        <taxon>Phyllodocida</taxon>
        <taxon>Nereididae</taxon>
        <taxon>Platynereis</taxon>
    </lineage>
</organism>
<feature type="domain" description="G-protein coupled receptors family 1 profile" evidence="17">
    <location>
        <begin position="96"/>
        <end position="360"/>
    </location>
</feature>
<evidence type="ECO:0000256" key="3">
    <source>
        <dbReference type="ARBA" id="ARBA00022606"/>
    </source>
</evidence>
<keyword evidence="6 16" id="KW-1133">Transmembrane helix</keyword>
<sequence length="487" mass="54456">MMARVGGYTGLEQPLPHTHDTFNNLTIFPNSDIPVLAMASATELHSPVTNNTTVTDDPTLKAIQHSHWAEFSAQPYSTHLAIGITMSIMGFVAITTNTFVMFVFLRFRSLRTPGNLLVVNLAFSDSMLALLGFPLYAASSFIGHWSFGKIGCNFYGFSGASFGLMSINTMAAIAVDRYLVIVRPYMSIRRISYSQAYIMLGIVWVNAIGWSVPPLVGWSRYILEGLGTTCTFDYLSRDPVTRTYLVSLYVGGFVIPVLLIVYCYTYIFLRVRQHEKAFARTSKRMKTRYIRGAKEATRRADVKTARTGFLAVIVFCIAWSPYAVMALVGQFGDQDLLTPIVSAIPGILAKSSTIYNPMIFAVSHPRFRRKLRYLYFATIGKGANTDDTDICRTSRQDTRVAAAQSRASDNQEKKLETETFFCQSSRSSFTRTVVTDGSSYGTILNRQEAMQSISQEHSYTGGSNSHDTVIFRSTNEEYIEMQRVQPM</sequence>
<comment type="subcellular location">
    <subcellularLocation>
        <location evidence="1 16">Membrane</location>
        <topology evidence="1 16">Multi-pass membrane protein</topology>
    </subcellularLocation>
</comment>
<dbReference type="PROSITE" id="PS00237">
    <property type="entry name" value="G_PROTEIN_RECEP_F1_1"/>
    <property type="match status" value="1"/>
</dbReference>
<keyword evidence="15" id="KW-0449">Lipoprotein</keyword>
<feature type="transmembrane region" description="Helical" evidence="16">
    <location>
        <begin position="80"/>
        <end position="105"/>
    </location>
</feature>
<evidence type="ECO:0000256" key="13">
    <source>
        <dbReference type="ARBA" id="ARBA00023180"/>
    </source>
</evidence>
<evidence type="ECO:0000256" key="15">
    <source>
        <dbReference type="ARBA" id="ARBA00023288"/>
    </source>
</evidence>
<keyword evidence="10" id="KW-0564">Palmitate</keyword>
<evidence type="ECO:0000256" key="5">
    <source>
        <dbReference type="ARBA" id="ARBA00022925"/>
    </source>
</evidence>
<keyword evidence="9 16" id="KW-0472">Membrane</keyword>
<evidence type="ECO:0000256" key="10">
    <source>
        <dbReference type="ARBA" id="ARBA00023139"/>
    </source>
</evidence>
<feature type="transmembrane region" description="Helical" evidence="16">
    <location>
        <begin position="244"/>
        <end position="269"/>
    </location>
</feature>
<evidence type="ECO:0000256" key="16">
    <source>
        <dbReference type="RuleBase" id="RU004951"/>
    </source>
</evidence>
<dbReference type="AlphaFoldDB" id="R4S0M6"/>
<feature type="transmembrane region" description="Helical" evidence="16">
    <location>
        <begin position="196"/>
        <end position="216"/>
    </location>
</feature>
<evidence type="ECO:0000313" key="18">
    <source>
        <dbReference type="EMBL" id="AGL94565.1"/>
    </source>
</evidence>
<proteinExistence type="evidence at transcript level"/>
<feature type="transmembrane region" description="Helical" evidence="16">
    <location>
        <begin position="117"/>
        <end position="142"/>
    </location>
</feature>
<dbReference type="GO" id="GO:0009881">
    <property type="term" value="F:photoreceptor activity"/>
    <property type="evidence" value="ECO:0007669"/>
    <property type="project" value="UniProtKB-KW"/>
</dbReference>
<evidence type="ECO:0000256" key="14">
    <source>
        <dbReference type="ARBA" id="ARBA00023224"/>
    </source>
</evidence>
<dbReference type="SUPFAM" id="SSF81321">
    <property type="entry name" value="Family A G protein-coupled receptor-like"/>
    <property type="match status" value="1"/>
</dbReference>
<dbReference type="PRINTS" id="PR01244">
    <property type="entry name" value="PEROPSIN"/>
</dbReference>
<evidence type="ECO:0000256" key="4">
    <source>
        <dbReference type="ARBA" id="ARBA00022692"/>
    </source>
</evidence>
<keyword evidence="4 16" id="KW-0812">Transmembrane</keyword>
<dbReference type="PANTHER" id="PTHR24240">
    <property type="entry name" value="OPSIN"/>
    <property type="match status" value="1"/>
</dbReference>
<dbReference type="Gene3D" id="1.20.1070.10">
    <property type="entry name" value="Rhodopsin 7-helix transmembrane proteins"/>
    <property type="match status" value="1"/>
</dbReference>
<dbReference type="InterPro" id="IPR001760">
    <property type="entry name" value="Opsin"/>
</dbReference>
<evidence type="ECO:0000259" key="17">
    <source>
        <dbReference type="PROSITE" id="PS50262"/>
    </source>
</evidence>
<evidence type="ECO:0000256" key="8">
    <source>
        <dbReference type="ARBA" id="ARBA00023040"/>
    </source>
</evidence>
<feature type="transmembrane region" description="Helical" evidence="16">
    <location>
        <begin position="340"/>
        <end position="362"/>
    </location>
</feature>
<name>R4S0M6_PLADU</name>
<evidence type="ECO:0000256" key="1">
    <source>
        <dbReference type="ARBA" id="ARBA00004141"/>
    </source>
</evidence>
<keyword evidence="14 16" id="KW-0807">Transducer</keyword>
<dbReference type="GO" id="GO:0016020">
    <property type="term" value="C:membrane"/>
    <property type="evidence" value="ECO:0007669"/>
    <property type="project" value="UniProtKB-SubCell"/>
</dbReference>
<dbReference type="InterPro" id="IPR050125">
    <property type="entry name" value="GPCR_opsins"/>
</dbReference>
<evidence type="ECO:0000256" key="9">
    <source>
        <dbReference type="ARBA" id="ARBA00023136"/>
    </source>
</evidence>